<dbReference type="PANTHER" id="PTHR11487">
    <property type="entry name" value="THIOESTERASE"/>
    <property type="match status" value="1"/>
</dbReference>
<dbReference type="PANTHER" id="PTHR11487:SF0">
    <property type="entry name" value="S-ACYL FATTY ACID SYNTHASE THIOESTERASE, MEDIUM CHAIN"/>
    <property type="match status" value="1"/>
</dbReference>
<comment type="caution">
    <text evidence="3">The sequence shown here is derived from an EMBL/GenBank/DDBJ whole genome shotgun (WGS) entry which is preliminary data.</text>
</comment>
<dbReference type="Gene3D" id="3.40.50.1820">
    <property type="entry name" value="alpha/beta hydrolase"/>
    <property type="match status" value="1"/>
</dbReference>
<dbReference type="InterPro" id="IPR029058">
    <property type="entry name" value="AB_hydrolase_fold"/>
</dbReference>
<dbReference type="AlphaFoldDB" id="A0A9W6NKI0"/>
<organism evidence="3 4">
    <name type="scientific">Dactylosporangium matsuzakiense</name>
    <dbReference type="NCBI Taxonomy" id="53360"/>
    <lineage>
        <taxon>Bacteria</taxon>
        <taxon>Bacillati</taxon>
        <taxon>Actinomycetota</taxon>
        <taxon>Actinomycetes</taxon>
        <taxon>Micromonosporales</taxon>
        <taxon>Micromonosporaceae</taxon>
        <taxon>Dactylosporangium</taxon>
    </lineage>
</organism>
<evidence type="ECO:0000256" key="1">
    <source>
        <dbReference type="ARBA" id="ARBA00007169"/>
    </source>
</evidence>
<name>A0A9W6NKI0_9ACTN</name>
<dbReference type="GO" id="GO:0016787">
    <property type="term" value="F:hydrolase activity"/>
    <property type="evidence" value="ECO:0007669"/>
    <property type="project" value="UniProtKB-KW"/>
</dbReference>
<evidence type="ECO:0000259" key="2">
    <source>
        <dbReference type="Pfam" id="PF00975"/>
    </source>
</evidence>
<reference evidence="3" key="1">
    <citation type="journal article" date="2014" name="Int. J. Syst. Evol. Microbiol.">
        <title>Complete genome sequence of Corynebacterium casei LMG S-19264T (=DSM 44701T), isolated from a smear-ripened cheese.</title>
        <authorList>
            <consortium name="US DOE Joint Genome Institute (JGI-PGF)"/>
            <person name="Walter F."/>
            <person name="Albersmeier A."/>
            <person name="Kalinowski J."/>
            <person name="Ruckert C."/>
        </authorList>
    </citation>
    <scope>NUCLEOTIDE SEQUENCE</scope>
    <source>
        <strain evidence="3">VKM Ac-1321</strain>
    </source>
</reference>
<feature type="domain" description="Thioesterase" evidence="2">
    <location>
        <begin position="22"/>
        <end position="240"/>
    </location>
</feature>
<evidence type="ECO:0000313" key="4">
    <source>
        <dbReference type="Proteomes" id="UP001143480"/>
    </source>
</evidence>
<dbReference type="GO" id="GO:0008610">
    <property type="term" value="P:lipid biosynthetic process"/>
    <property type="evidence" value="ECO:0007669"/>
    <property type="project" value="TreeGrafter"/>
</dbReference>
<gene>
    <name evidence="3" type="primary">rifR_1</name>
    <name evidence="3" type="ORF">GCM10017581_018430</name>
</gene>
<accession>A0A9W6NKI0</accession>
<evidence type="ECO:0000313" key="3">
    <source>
        <dbReference type="EMBL" id="GLL00103.1"/>
    </source>
</evidence>
<proteinExistence type="inferred from homology"/>
<keyword evidence="4" id="KW-1185">Reference proteome</keyword>
<protein>
    <submittedName>
        <fullName evidence="3">Oleoyl-ACP hydrolase</fullName>
    </submittedName>
</protein>
<dbReference type="RefSeq" id="WP_261962867.1">
    <property type="nucleotide sequence ID" value="NZ_BAAAXA010000001.1"/>
</dbReference>
<dbReference type="EMBL" id="BSFP01000006">
    <property type="protein sequence ID" value="GLL00103.1"/>
    <property type="molecule type" value="Genomic_DNA"/>
</dbReference>
<dbReference type="InterPro" id="IPR012223">
    <property type="entry name" value="TEII"/>
</dbReference>
<keyword evidence="3" id="KW-0378">Hydrolase</keyword>
<sequence>MSFESPDTWFQRFPGSEPGRPRLLCFPHAGGAAAYYFPLAQHLAPRLAVSAVQYPGRHSRYREPLVDDIGVLADRICAALEADGGEEPYAFFGHSMGAVVAFEVARRLKTEPVRLIVSGRRAPSRYRPGAVHMRDDEGLVSELMKVGGTDPRFLADPELRAGILPIVRNDYRAVETYRSTDPTPLTCPITALVGELDPQTSVDDAQAWVWHTTGGLNLRVFPGGHFYLNAWPEEVATEILTALAPAAIF</sequence>
<dbReference type="InterPro" id="IPR001031">
    <property type="entry name" value="Thioesterase"/>
</dbReference>
<dbReference type="Pfam" id="PF00975">
    <property type="entry name" value="Thioesterase"/>
    <property type="match status" value="1"/>
</dbReference>
<reference evidence="3" key="2">
    <citation type="submission" date="2023-01" db="EMBL/GenBank/DDBJ databases">
        <authorList>
            <person name="Sun Q."/>
            <person name="Evtushenko L."/>
        </authorList>
    </citation>
    <scope>NUCLEOTIDE SEQUENCE</scope>
    <source>
        <strain evidence="3">VKM Ac-1321</strain>
    </source>
</reference>
<dbReference type="SUPFAM" id="SSF53474">
    <property type="entry name" value="alpha/beta-Hydrolases"/>
    <property type="match status" value="1"/>
</dbReference>
<comment type="similarity">
    <text evidence="1">Belongs to the thioesterase family.</text>
</comment>
<dbReference type="Proteomes" id="UP001143480">
    <property type="component" value="Unassembled WGS sequence"/>
</dbReference>